<sequence length="239" mass="27380">MRTRHRRPVHAPLCTRARKERNRTYPTSASPLRESRARCRCHCRRSFTLSLVKRFTPCRCHLLRGRFNTPQARYICRASSARETPEPGSNADDLLFRPHGTLHTPVSQPRLASLHQCIEALITLTARWNGRRRRNIRAPVCWPSEASCGDASVRAHLLLLEVLRWKIGDYPVPVQTRMKHSSDERRAFPIPLPTHAYTSPCSYSFLLCSASSACARASFSFSRFFLSSSCLRISTVKFR</sequence>
<organism evidence="2 3">
    <name type="scientific">Hypholoma sublateritium (strain FD-334 SS-4)</name>
    <dbReference type="NCBI Taxonomy" id="945553"/>
    <lineage>
        <taxon>Eukaryota</taxon>
        <taxon>Fungi</taxon>
        <taxon>Dikarya</taxon>
        <taxon>Basidiomycota</taxon>
        <taxon>Agaricomycotina</taxon>
        <taxon>Agaricomycetes</taxon>
        <taxon>Agaricomycetidae</taxon>
        <taxon>Agaricales</taxon>
        <taxon>Agaricineae</taxon>
        <taxon>Strophariaceae</taxon>
        <taxon>Hypholoma</taxon>
    </lineage>
</organism>
<feature type="region of interest" description="Disordered" evidence="1">
    <location>
        <begin position="1"/>
        <end position="29"/>
    </location>
</feature>
<dbReference type="EMBL" id="KN817691">
    <property type="protein sequence ID" value="KJA14177.1"/>
    <property type="molecule type" value="Genomic_DNA"/>
</dbReference>
<keyword evidence="3" id="KW-1185">Reference proteome</keyword>
<gene>
    <name evidence="2" type="ORF">HYPSUDRAFT_460688</name>
</gene>
<evidence type="ECO:0000256" key="1">
    <source>
        <dbReference type="SAM" id="MobiDB-lite"/>
    </source>
</evidence>
<dbReference type="Proteomes" id="UP000054270">
    <property type="component" value="Unassembled WGS sequence"/>
</dbReference>
<proteinExistence type="predicted"/>
<accession>A0A0D2KHZ5</accession>
<dbReference type="AlphaFoldDB" id="A0A0D2KHZ5"/>
<evidence type="ECO:0000313" key="2">
    <source>
        <dbReference type="EMBL" id="KJA14177.1"/>
    </source>
</evidence>
<reference evidence="3" key="1">
    <citation type="submission" date="2014-04" db="EMBL/GenBank/DDBJ databases">
        <title>Evolutionary Origins and Diversification of the Mycorrhizal Mutualists.</title>
        <authorList>
            <consortium name="DOE Joint Genome Institute"/>
            <consortium name="Mycorrhizal Genomics Consortium"/>
            <person name="Kohler A."/>
            <person name="Kuo A."/>
            <person name="Nagy L.G."/>
            <person name="Floudas D."/>
            <person name="Copeland A."/>
            <person name="Barry K.W."/>
            <person name="Cichocki N."/>
            <person name="Veneault-Fourrey C."/>
            <person name="LaButti K."/>
            <person name="Lindquist E.A."/>
            <person name="Lipzen A."/>
            <person name="Lundell T."/>
            <person name="Morin E."/>
            <person name="Murat C."/>
            <person name="Riley R."/>
            <person name="Ohm R."/>
            <person name="Sun H."/>
            <person name="Tunlid A."/>
            <person name="Henrissat B."/>
            <person name="Grigoriev I.V."/>
            <person name="Hibbett D.S."/>
            <person name="Martin F."/>
        </authorList>
    </citation>
    <scope>NUCLEOTIDE SEQUENCE [LARGE SCALE GENOMIC DNA]</scope>
    <source>
        <strain evidence="3">FD-334 SS-4</strain>
    </source>
</reference>
<name>A0A0D2KHZ5_HYPSF</name>
<evidence type="ECO:0000313" key="3">
    <source>
        <dbReference type="Proteomes" id="UP000054270"/>
    </source>
</evidence>
<protein>
    <submittedName>
        <fullName evidence="2">Uncharacterized protein</fullName>
    </submittedName>
</protein>